<protein>
    <submittedName>
        <fullName evidence="3">Uncharacterized protein</fullName>
    </submittedName>
</protein>
<sequence length="100" mass="10845">MSRPLNLLALLLLVVLALAVAAPLRQRRQLDPAMGGALTGYGNLYDGYGDNDYGTGNIFSVQESQGFDNNNNQQQQEETGYGGYEDFGGYGGFENGNRFV</sequence>
<evidence type="ECO:0000313" key="4">
    <source>
        <dbReference type="Proteomes" id="UP000000305"/>
    </source>
</evidence>
<keyword evidence="2" id="KW-0732">Signal</keyword>
<dbReference type="AlphaFoldDB" id="E9H3V4"/>
<dbReference type="HOGENOM" id="CLU_2308840_0_0_1"/>
<dbReference type="PANTHER" id="PTHR34652:SF2">
    <property type="entry name" value="AGAP002134-PA"/>
    <property type="match status" value="1"/>
</dbReference>
<reference evidence="3 4" key="1">
    <citation type="journal article" date="2011" name="Science">
        <title>The ecoresponsive genome of Daphnia pulex.</title>
        <authorList>
            <person name="Colbourne J.K."/>
            <person name="Pfrender M.E."/>
            <person name="Gilbert D."/>
            <person name="Thomas W.K."/>
            <person name="Tucker A."/>
            <person name="Oakley T.H."/>
            <person name="Tokishita S."/>
            <person name="Aerts A."/>
            <person name="Arnold G.J."/>
            <person name="Basu M.K."/>
            <person name="Bauer D.J."/>
            <person name="Caceres C.E."/>
            <person name="Carmel L."/>
            <person name="Casola C."/>
            <person name="Choi J.H."/>
            <person name="Detter J.C."/>
            <person name="Dong Q."/>
            <person name="Dusheyko S."/>
            <person name="Eads B.D."/>
            <person name="Frohlich T."/>
            <person name="Geiler-Samerotte K.A."/>
            <person name="Gerlach D."/>
            <person name="Hatcher P."/>
            <person name="Jogdeo S."/>
            <person name="Krijgsveld J."/>
            <person name="Kriventseva E.V."/>
            <person name="Kultz D."/>
            <person name="Laforsch C."/>
            <person name="Lindquist E."/>
            <person name="Lopez J."/>
            <person name="Manak J.R."/>
            <person name="Muller J."/>
            <person name="Pangilinan J."/>
            <person name="Patwardhan R.P."/>
            <person name="Pitluck S."/>
            <person name="Pritham E.J."/>
            <person name="Rechtsteiner A."/>
            <person name="Rho M."/>
            <person name="Rogozin I.B."/>
            <person name="Sakarya O."/>
            <person name="Salamov A."/>
            <person name="Schaack S."/>
            <person name="Shapiro H."/>
            <person name="Shiga Y."/>
            <person name="Skalitzky C."/>
            <person name="Smith Z."/>
            <person name="Souvorov A."/>
            <person name="Sung W."/>
            <person name="Tang Z."/>
            <person name="Tsuchiya D."/>
            <person name="Tu H."/>
            <person name="Vos H."/>
            <person name="Wang M."/>
            <person name="Wolf Y.I."/>
            <person name="Yamagata H."/>
            <person name="Yamada T."/>
            <person name="Ye Y."/>
            <person name="Shaw J.R."/>
            <person name="Andrews J."/>
            <person name="Crease T.J."/>
            <person name="Tang H."/>
            <person name="Lucas S.M."/>
            <person name="Robertson H.M."/>
            <person name="Bork P."/>
            <person name="Koonin E.V."/>
            <person name="Zdobnov E.M."/>
            <person name="Grigoriev I.V."/>
            <person name="Lynch M."/>
            <person name="Boore J.L."/>
        </authorList>
    </citation>
    <scope>NUCLEOTIDE SEQUENCE [LARGE SCALE GENOMIC DNA]</scope>
</reference>
<dbReference type="Proteomes" id="UP000000305">
    <property type="component" value="Unassembled WGS sequence"/>
</dbReference>
<organism evidence="3 4">
    <name type="scientific">Daphnia pulex</name>
    <name type="common">Water flea</name>
    <dbReference type="NCBI Taxonomy" id="6669"/>
    <lineage>
        <taxon>Eukaryota</taxon>
        <taxon>Metazoa</taxon>
        <taxon>Ecdysozoa</taxon>
        <taxon>Arthropoda</taxon>
        <taxon>Crustacea</taxon>
        <taxon>Branchiopoda</taxon>
        <taxon>Diplostraca</taxon>
        <taxon>Cladocera</taxon>
        <taxon>Anomopoda</taxon>
        <taxon>Daphniidae</taxon>
        <taxon>Daphnia</taxon>
    </lineage>
</organism>
<accession>E9H3V4</accession>
<gene>
    <name evidence="3" type="ORF">DAPPUDRAFT_325149</name>
</gene>
<dbReference type="EMBL" id="GL732589">
    <property type="protein sequence ID" value="EFX73592.1"/>
    <property type="molecule type" value="Genomic_DNA"/>
</dbReference>
<feature type="compositionally biased region" description="Gly residues" evidence="1">
    <location>
        <begin position="80"/>
        <end position="94"/>
    </location>
</feature>
<feature type="region of interest" description="Disordered" evidence="1">
    <location>
        <begin position="64"/>
        <end position="100"/>
    </location>
</feature>
<proteinExistence type="predicted"/>
<dbReference type="InParanoid" id="E9H3V4"/>
<name>E9H3V4_DAPPU</name>
<evidence type="ECO:0000313" key="3">
    <source>
        <dbReference type="EMBL" id="EFX73592.1"/>
    </source>
</evidence>
<keyword evidence="4" id="KW-1185">Reference proteome</keyword>
<evidence type="ECO:0000256" key="2">
    <source>
        <dbReference type="SAM" id="SignalP"/>
    </source>
</evidence>
<dbReference type="PANTHER" id="PTHR34652">
    <property type="entry name" value="AGAP002134-PA"/>
    <property type="match status" value="1"/>
</dbReference>
<feature type="signal peptide" evidence="2">
    <location>
        <begin position="1"/>
        <end position="21"/>
    </location>
</feature>
<dbReference type="KEGG" id="dpx:DAPPUDRAFT_325149"/>
<evidence type="ECO:0000256" key="1">
    <source>
        <dbReference type="SAM" id="MobiDB-lite"/>
    </source>
</evidence>
<feature type="chain" id="PRO_5003237983" evidence="2">
    <location>
        <begin position="22"/>
        <end position="100"/>
    </location>
</feature>